<gene>
    <name evidence="2" type="ORF">THAOC_22570</name>
</gene>
<feature type="region of interest" description="Disordered" evidence="1">
    <location>
        <begin position="1"/>
        <end position="22"/>
    </location>
</feature>
<sequence>MMMGRGQAVHPGRQPRERPDAEAVTTATTQYVAEYEPQSGEGQEERSEELMPALCVGPHRIIAWPSGERESESITPRV</sequence>
<evidence type="ECO:0000313" key="2">
    <source>
        <dbReference type="EMBL" id="EJK57389.1"/>
    </source>
</evidence>
<dbReference type="AlphaFoldDB" id="K0RY30"/>
<keyword evidence="3" id="KW-1185">Reference proteome</keyword>
<evidence type="ECO:0000256" key="1">
    <source>
        <dbReference type="SAM" id="MobiDB-lite"/>
    </source>
</evidence>
<dbReference type="EMBL" id="AGNL01028375">
    <property type="protein sequence ID" value="EJK57389.1"/>
    <property type="molecule type" value="Genomic_DNA"/>
</dbReference>
<organism evidence="2 3">
    <name type="scientific">Thalassiosira oceanica</name>
    <name type="common">Marine diatom</name>
    <dbReference type="NCBI Taxonomy" id="159749"/>
    <lineage>
        <taxon>Eukaryota</taxon>
        <taxon>Sar</taxon>
        <taxon>Stramenopiles</taxon>
        <taxon>Ochrophyta</taxon>
        <taxon>Bacillariophyta</taxon>
        <taxon>Coscinodiscophyceae</taxon>
        <taxon>Thalassiosirophycidae</taxon>
        <taxon>Thalassiosirales</taxon>
        <taxon>Thalassiosiraceae</taxon>
        <taxon>Thalassiosira</taxon>
    </lineage>
</organism>
<evidence type="ECO:0000313" key="3">
    <source>
        <dbReference type="Proteomes" id="UP000266841"/>
    </source>
</evidence>
<comment type="caution">
    <text evidence="2">The sequence shown here is derived from an EMBL/GenBank/DDBJ whole genome shotgun (WGS) entry which is preliminary data.</text>
</comment>
<reference evidence="2 3" key="1">
    <citation type="journal article" date="2012" name="Genome Biol.">
        <title>Genome and low-iron response of an oceanic diatom adapted to chronic iron limitation.</title>
        <authorList>
            <person name="Lommer M."/>
            <person name="Specht M."/>
            <person name="Roy A.S."/>
            <person name="Kraemer L."/>
            <person name="Andreson R."/>
            <person name="Gutowska M.A."/>
            <person name="Wolf J."/>
            <person name="Bergner S.V."/>
            <person name="Schilhabel M.B."/>
            <person name="Klostermeier U.C."/>
            <person name="Beiko R.G."/>
            <person name="Rosenstiel P."/>
            <person name="Hippler M."/>
            <person name="Laroche J."/>
        </authorList>
    </citation>
    <scope>NUCLEOTIDE SEQUENCE [LARGE SCALE GENOMIC DNA]</scope>
    <source>
        <strain evidence="2 3">CCMP1005</strain>
    </source>
</reference>
<dbReference type="Proteomes" id="UP000266841">
    <property type="component" value="Unassembled WGS sequence"/>
</dbReference>
<accession>K0RY30</accession>
<protein>
    <submittedName>
        <fullName evidence="2">Uncharacterized protein</fullName>
    </submittedName>
</protein>
<proteinExistence type="predicted"/>
<name>K0RY30_THAOC</name>